<dbReference type="InterPro" id="IPR029063">
    <property type="entry name" value="SAM-dependent_MTases_sf"/>
</dbReference>
<evidence type="ECO:0000313" key="2">
    <source>
        <dbReference type="EMBL" id="TPX16141.1"/>
    </source>
</evidence>
<proteinExistence type="predicted"/>
<dbReference type="GeneID" id="41971583"/>
<dbReference type="Pfam" id="PF08241">
    <property type="entry name" value="Methyltransf_11"/>
    <property type="match status" value="1"/>
</dbReference>
<dbReference type="STRING" id="1093900.A0A507BGM3"/>
<dbReference type="EMBL" id="SKBQ01000019">
    <property type="protein sequence ID" value="TPX16141.1"/>
    <property type="molecule type" value="Genomic_DNA"/>
</dbReference>
<dbReference type="InterPro" id="IPR051052">
    <property type="entry name" value="Diverse_substrate_MTase"/>
</dbReference>
<dbReference type="AlphaFoldDB" id="A0A507BGM3"/>
<gene>
    <name evidence="2" type="ORF">E0L32_004136</name>
</gene>
<comment type="caution">
    <text evidence="2">The sequence shown here is derived from an EMBL/GenBank/DDBJ whole genome shotgun (WGS) entry which is preliminary data.</text>
</comment>
<evidence type="ECO:0000259" key="1">
    <source>
        <dbReference type="Pfam" id="PF08241"/>
    </source>
</evidence>
<dbReference type="PANTHER" id="PTHR44942:SF10">
    <property type="entry name" value="METHYLTRANSFERASE TYPE 11 DOMAIN-CONTAINING PROTEIN"/>
    <property type="match status" value="1"/>
</dbReference>
<keyword evidence="3" id="KW-1185">Reference proteome</keyword>
<name>A0A507BGM3_9PEZI</name>
<organism evidence="2 3">
    <name type="scientific">Thyridium curvatum</name>
    <dbReference type="NCBI Taxonomy" id="1093900"/>
    <lineage>
        <taxon>Eukaryota</taxon>
        <taxon>Fungi</taxon>
        <taxon>Dikarya</taxon>
        <taxon>Ascomycota</taxon>
        <taxon>Pezizomycotina</taxon>
        <taxon>Sordariomycetes</taxon>
        <taxon>Sordariomycetidae</taxon>
        <taxon>Thyridiales</taxon>
        <taxon>Thyridiaceae</taxon>
        <taxon>Thyridium</taxon>
    </lineage>
</organism>
<dbReference type="Gene3D" id="3.40.50.150">
    <property type="entry name" value="Vaccinia Virus protein VP39"/>
    <property type="match status" value="1"/>
</dbReference>
<dbReference type="CDD" id="cd02440">
    <property type="entry name" value="AdoMet_MTases"/>
    <property type="match status" value="1"/>
</dbReference>
<dbReference type="OrthoDB" id="10027013at2759"/>
<dbReference type="RefSeq" id="XP_030997852.1">
    <property type="nucleotide sequence ID" value="XM_031138513.1"/>
</dbReference>
<dbReference type="GO" id="GO:0008757">
    <property type="term" value="F:S-adenosylmethionine-dependent methyltransferase activity"/>
    <property type="evidence" value="ECO:0007669"/>
    <property type="project" value="InterPro"/>
</dbReference>
<accession>A0A507BGM3</accession>
<dbReference type="Proteomes" id="UP000319257">
    <property type="component" value="Unassembled WGS sequence"/>
</dbReference>
<feature type="domain" description="Methyltransferase type 11" evidence="1">
    <location>
        <begin position="58"/>
        <end position="159"/>
    </location>
</feature>
<protein>
    <recommendedName>
        <fullName evidence="1">Methyltransferase type 11 domain-containing protein</fullName>
    </recommendedName>
</protein>
<reference evidence="2 3" key="1">
    <citation type="submission" date="2019-06" db="EMBL/GenBank/DDBJ databases">
        <title>Draft genome sequence of the filamentous fungus Phialemoniopsis curvata isolated from diesel fuel.</title>
        <authorList>
            <person name="Varaljay V.A."/>
            <person name="Lyon W.J."/>
            <person name="Crouch A.L."/>
            <person name="Drake C.E."/>
            <person name="Hollomon J.M."/>
            <person name="Nadeau L.J."/>
            <person name="Nunn H.S."/>
            <person name="Stevenson B.S."/>
            <person name="Bojanowski C.L."/>
            <person name="Crookes-Goodson W.J."/>
        </authorList>
    </citation>
    <scope>NUCLEOTIDE SEQUENCE [LARGE SCALE GENOMIC DNA]</scope>
    <source>
        <strain evidence="2 3">D216</strain>
    </source>
</reference>
<sequence length="317" mass="34608">MSAPPASRPTASTEKTFSAYNAEQGKAYAAARRDYDPSLYQLVVDRHRSTGGRFDSLVDVGCGPGLAARALAPHFASVVGLDPSDGMLATARALGGATATSQPIRYEVSTAEALGSELSPPVPDGSVDLITAANAAHWFDMAGFWPAAARALRPGGSVALWTSGPIVTHPDMPNATAIQDALERLRSEYLSPYFVPGNRIVHDRYVDLLLPWDVEDPRAAEFDRDTFFRKDYRPDEKFLMGIPEADLDTFEAIMATGSPQTRWRQAHPDDVGTERDVIRIMRREIERLLHEAGVEKGKEKVKATVCGVLIMIKKKAE</sequence>
<evidence type="ECO:0000313" key="3">
    <source>
        <dbReference type="Proteomes" id="UP000319257"/>
    </source>
</evidence>
<dbReference type="PANTHER" id="PTHR44942">
    <property type="entry name" value="METHYLTRANSF_11 DOMAIN-CONTAINING PROTEIN"/>
    <property type="match status" value="1"/>
</dbReference>
<dbReference type="SUPFAM" id="SSF53335">
    <property type="entry name" value="S-adenosyl-L-methionine-dependent methyltransferases"/>
    <property type="match status" value="1"/>
</dbReference>
<dbReference type="InParanoid" id="A0A507BGM3"/>
<dbReference type="InterPro" id="IPR013216">
    <property type="entry name" value="Methyltransf_11"/>
</dbReference>